<name>A0AB39KWC8_9CAUL</name>
<accession>A0AB39KWC8</accession>
<reference evidence="2" key="1">
    <citation type="submission" date="2024-06" db="EMBL/GenBank/DDBJ databases">
        <title>Caulobacter inopinatus, sp. nov.</title>
        <authorList>
            <person name="Donachie S.P."/>
        </authorList>
    </citation>
    <scope>NUCLEOTIDE SEQUENCE</scope>
    <source>
        <strain evidence="2">73W</strain>
    </source>
</reference>
<dbReference type="EMBL" id="CP158375">
    <property type="protein sequence ID" value="XDO98099.1"/>
    <property type="molecule type" value="Genomic_DNA"/>
</dbReference>
<dbReference type="InterPro" id="IPR001173">
    <property type="entry name" value="Glyco_trans_2-like"/>
</dbReference>
<organism evidence="2">
    <name type="scientific">Caulobacter sp. 73W</name>
    <dbReference type="NCBI Taxonomy" id="3161137"/>
    <lineage>
        <taxon>Bacteria</taxon>
        <taxon>Pseudomonadati</taxon>
        <taxon>Pseudomonadota</taxon>
        <taxon>Alphaproteobacteria</taxon>
        <taxon>Caulobacterales</taxon>
        <taxon>Caulobacteraceae</taxon>
        <taxon>Caulobacter</taxon>
    </lineage>
</organism>
<gene>
    <name evidence="2" type="ORF">ABOZ73_06700</name>
</gene>
<feature type="domain" description="Glycosyltransferase 2-like" evidence="1">
    <location>
        <begin position="15"/>
        <end position="178"/>
    </location>
</feature>
<dbReference type="CDD" id="cd00761">
    <property type="entry name" value="Glyco_tranf_GTA_type"/>
    <property type="match status" value="1"/>
</dbReference>
<dbReference type="PANTHER" id="PTHR43685:SF2">
    <property type="entry name" value="GLYCOSYLTRANSFERASE 2-LIKE DOMAIN-CONTAINING PROTEIN"/>
    <property type="match status" value="1"/>
</dbReference>
<keyword evidence="2" id="KW-0808">Transferase</keyword>
<dbReference type="SUPFAM" id="SSF53448">
    <property type="entry name" value="Nucleotide-diphospho-sugar transferases"/>
    <property type="match status" value="1"/>
</dbReference>
<evidence type="ECO:0000259" key="1">
    <source>
        <dbReference type="Pfam" id="PF00535"/>
    </source>
</evidence>
<dbReference type="RefSeq" id="WP_369061748.1">
    <property type="nucleotide sequence ID" value="NZ_CP158375.1"/>
</dbReference>
<protein>
    <submittedName>
        <fullName evidence="2">Glycosyltransferase family A protein</fullName>
        <ecNumber evidence="2">2.4.-.-</ecNumber>
    </submittedName>
</protein>
<dbReference type="AlphaFoldDB" id="A0AB39KWC8"/>
<dbReference type="PANTHER" id="PTHR43685">
    <property type="entry name" value="GLYCOSYLTRANSFERASE"/>
    <property type="match status" value="1"/>
</dbReference>
<dbReference type="EC" id="2.4.-.-" evidence="2"/>
<dbReference type="InterPro" id="IPR029044">
    <property type="entry name" value="Nucleotide-diphossugar_trans"/>
</dbReference>
<sequence>MPSVLAANDVALPVTVLVPTYNRPQYLAEALNSLLAQDRPAAEIVVIDDGSDTDAAEQVVKGFNGAVGYLRQDNMGKSAALNLGLAHTRQPLVWIFDDDDIADPTALSTLYAALEAAPEAGFAYGLCDKFHGDWPAPLSPPNTAYHSDNRRALYVRLLEDFFIWQGSMLVRREAYDAVGPFDVRMARSQDYEMNLRLARRFAGAGVPKVMFHQRHHDGVRGPKAAQVKADAVEAAWKRYNQLIFTEIHASHDLDEFHAEVEGGGAPERRRITALIQRGCIMARRGLWPLANRDFDEAAELCAQGAMSTLNAQEVAALRRVFQPGARSSFADADEARAFGRTLRRFADPALASRIRGNLLLPVSYRIRKLLEREPSPQGEARQIRLILTHLSGPGAVMEYFKARREALLMYGVQPLDAAGASA</sequence>
<dbReference type="Gene3D" id="3.90.550.10">
    <property type="entry name" value="Spore Coat Polysaccharide Biosynthesis Protein SpsA, Chain A"/>
    <property type="match status" value="1"/>
</dbReference>
<dbReference type="GO" id="GO:0016757">
    <property type="term" value="F:glycosyltransferase activity"/>
    <property type="evidence" value="ECO:0007669"/>
    <property type="project" value="UniProtKB-KW"/>
</dbReference>
<dbReference type="Pfam" id="PF00535">
    <property type="entry name" value="Glycos_transf_2"/>
    <property type="match status" value="1"/>
</dbReference>
<keyword evidence="2" id="KW-0328">Glycosyltransferase</keyword>
<dbReference type="InterPro" id="IPR050834">
    <property type="entry name" value="Glycosyltransf_2"/>
</dbReference>
<proteinExistence type="predicted"/>
<evidence type="ECO:0000313" key="2">
    <source>
        <dbReference type="EMBL" id="XDO98099.1"/>
    </source>
</evidence>